<dbReference type="CDD" id="cd12797">
    <property type="entry name" value="M23_peptidase"/>
    <property type="match status" value="1"/>
</dbReference>
<dbReference type="SUPFAM" id="SSF51261">
    <property type="entry name" value="Duplicated hybrid motif"/>
    <property type="match status" value="1"/>
</dbReference>
<keyword evidence="1" id="KW-0732">Signal</keyword>
<gene>
    <name evidence="3" type="ORF">METZ01_LOCUS92885</name>
</gene>
<dbReference type="InterPro" id="IPR016047">
    <property type="entry name" value="M23ase_b-sheet_dom"/>
</dbReference>
<dbReference type="Pfam" id="PF01476">
    <property type="entry name" value="LysM"/>
    <property type="match status" value="2"/>
</dbReference>
<dbReference type="AlphaFoldDB" id="A0A381VJ29"/>
<accession>A0A381VJ29</accession>
<evidence type="ECO:0000313" key="3">
    <source>
        <dbReference type="EMBL" id="SVA40031.1"/>
    </source>
</evidence>
<dbReference type="Gene3D" id="3.10.350.10">
    <property type="entry name" value="LysM domain"/>
    <property type="match status" value="2"/>
</dbReference>
<proteinExistence type="predicted"/>
<dbReference type="PANTHER" id="PTHR21666">
    <property type="entry name" value="PEPTIDASE-RELATED"/>
    <property type="match status" value="1"/>
</dbReference>
<dbReference type="PROSITE" id="PS51782">
    <property type="entry name" value="LYSM"/>
    <property type="match status" value="2"/>
</dbReference>
<dbReference type="EMBL" id="UINC01008905">
    <property type="protein sequence ID" value="SVA40031.1"/>
    <property type="molecule type" value="Genomic_DNA"/>
</dbReference>
<protein>
    <recommendedName>
        <fullName evidence="2">LysM domain-containing protein</fullName>
    </recommendedName>
</protein>
<dbReference type="Gene3D" id="2.70.70.10">
    <property type="entry name" value="Glucose Permease (Domain IIA)"/>
    <property type="match status" value="1"/>
</dbReference>
<feature type="domain" description="LysM" evidence="2">
    <location>
        <begin position="16"/>
        <end position="60"/>
    </location>
</feature>
<evidence type="ECO:0000259" key="2">
    <source>
        <dbReference type="PROSITE" id="PS51782"/>
    </source>
</evidence>
<dbReference type="InterPro" id="IPR050570">
    <property type="entry name" value="Cell_wall_metabolism_enzyme"/>
</dbReference>
<organism evidence="3">
    <name type="scientific">marine metagenome</name>
    <dbReference type="NCBI Taxonomy" id="408172"/>
    <lineage>
        <taxon>unclassified sequences</taxon>
        <taxon>metagenomes</taxon>
        <taxon>ecological metagenomes</taxon>
    </lineage>
</organism>
<feature type="domain" description="LysM" evidence="2">
    <location>
        <begin position="71"/>
        <end position="115"/>
    </location>
</feature>
<dbReference type="PANTHER" id="PTHR21666:SF289">
    <property type="entry name" value="L-ALA--D-GLU ENDOPEPTIDASE"/>
    <property type="match status" value="1"/>
</dbReference>
<dbReference type="SMART" id="SM00257">
    <property type="entry name" value="LysM"/>
    <property type="match status" value="2"/>
</dbReference>
<name>A0A381VJ29_9ZZZZ</name>
<dbReference type="CDD" id="cd00118">
    <property type="entry name" value="LysM"/>
    <property type="match status" value="2"/>
</dbReference>
<dbReference type="FunFam" id="2.70.70.10:FF:000006">
    <property type="entry name" value="M23 family peptidase"/>
    <property type="match status" value="1"/>
</dbReference>
<dbReference type="InterPro" id="IPR018392">
    <property type="entry name" value="LysM"/>
</dbReference>
<reference evidence="3" key="1">
    <citation type="submission" date="2018-05" db="EMBL/GenBank/DDBJ databases">
        <authorList>
            <person name="Lanie J.A."/>
            <person name="Ng W.-L."/>
            <person name="Kazmierczak K.M."/>
            <person name="Andrzejewski T.M."/>
            <person name="Davidsen T.M."/>
            <person name="Wayne K.J."/>
            <person name="Tettelin H."/>
            <person name="Glass J.I."/>
            <person name="Rusch D."/>
            <person name="Podicherti R."/>
            <person name="Tsui H.-C.T."/>
            <person name="Winkler M.E."/>
        </authorList>
    </citation>
    <scope>NUCLEOTIDE SEQUENCE</scope>
</reference>
<dbReference type="Pfam" id="PF01551">
    <property type="entry name" value="Peptidase_M23"/>
    <property type="match status" value="1"/>
</dbReference>
<dbReference type="GO" id="GO:0004222">
    <property type="term" value="F:metalloendopeptidase activity"/>
    <property type="evidence" value="ECO:0007669"/>
    <property type="project" value="TreeGrafter"/>
</dbReference>
<sequence length="251" mass="28781">MVATGQSIASVKASGIWYHVRKGDTVWDIARKYKVSHNSILKANRIQSEKRIHIGKKLFIPGAFPEHKYGTWYRVKHGDTLSRIAVNHGIPVSNLVWRNRLKSADQLQANQKIFIPNLHPSSFAPPMRIKLVLTSDYGYRRHPTLKKRMFHYGLDFRARKGTRVYASKSGKIVRSGWRSGYGNYVLIKHVGGFETLYGHLYIIRVKNEQYVKKGQVIALSGNTGRSTGPHLHFEIRKNGKNVNPIHYLNLR</sequence>
<dbReference type="InterPro" id="IPR011055">
    <property type="entry name" value="Dup_hybrid_motif"/>
</dbReference>
<dbReference type="InterPro" id="IPR036779">
    <property type="entry name" value="LysM_dom_sf"/>
</dbReference>
<evidence type="ECO:0000256" key="1">
    <source>
        <dbReference type="ARBA" id="ARBA00022729"/>
    </source>
</evidence>